<dbReference type="AlphaFoldDB" id="A0A4V6N779"/>
<dbReference type="STRING" id="92696.A0A4V6N779"/>
<keyword evidence="3" id="KW-1185">Reference proteome</keyword>
<accession>A0A4V6N779</accession>
<organism evidence="2 3">
    <name type="scientific">Steccherinum ochraceum</name>
    <dbReference type="NCBI Taxonomy" id="92696"/>
    <lineage>
        <taxon>Eukaryota</taxon>
        <taxon>Fungi</taxon>
        <taxon>Dikarya</taxon>
        <taxon>Basidiomycota</taxon>
        <taxon>Agaricomycotina</taxon>
        <taxon>Agaricomycetes</taxon>
        <taxon>Polyporales</taxon>
        <taxon>Steccherinaceae</taxon>
        <taxon>Steccherinum</taxon>
    </lineage>
</organism>
<name>A0A4V6N779_9APHY</name>
<sequence length="367" mass="42095">MGRLRVPVVVKEVKPRLKVAHVRRAVPKVEDSEEDTTDSDYLGDEDDEESEDGDEDDEDEDREVDSQDEGSEVEAYEGEDNEDGDFEDEDGYDEPLEVVDQGAMGTDDGGSDAEAVDDAREIDTEAEYTDSDSENCQAEATEETNTDSGGEFSEGESGERGETGCDEAEDYDTEMAEVEDARITQRGPFTLSRPRELVYVTGFGFNKKNDKYYKYFACNDSDVYFYENDNGSFYLKRPDGSEEYFHTDNAWMRFTSPEGEEAIYLGDNGGIRTEQKPFWFMILCRMDIGKGEFRYFYECPSGQKHFTYNSRRNLVWFVRPDNRKFSLQIVEMQRKGPEGWQLLPGSCWPKQYFPTWLPNAIMHVFSS</sequence>
<evidence type="ECO:0000313" key="3">
    <source>
        <dbReference type="Proteomes" id="UP000292702"/>
    </source>
</evidence>
<feature type="compositionally biased region" description="Acidic residues" evidence="1">
    <location>
        <begin position="124"/>
        <end position="133"/>
    </location>
</feature>
<comment type="caution">
    <text evidence="2">The sequence shown here is derived from an EMBL/GenBank/DDBJ whole genome shotgun (WGS) entry which is preliminary data.</text>
</comment>
<evidence type="ECO:0000256" key="1">
    <source>
        <dbReference type="SAM" id="MobiDB-lite"/>
    </source>
</evidence>
<evidence type="ECO:0000313" key="2">
    <source>
        <dbReference type="EMBL" id="TCD67977.1"/>
    </source>
</evidence>
<proteinExistence type="predicted"/>
<reference evidence="2 3" key="1">
    <citation type="submission" date="2018-11" db="EMBL/GenBank/DDBJ databases">
        <title>Genome assembly of Steccherinum ochraceum LE-BIN_3174, the white-rot fungus of the Steccherinaceae family (The Residual Polyporoid clade, Polyporales, Basidiomycota).</title>
        <authorList>
            <person name="Fedorova T.V."/>
            <person name="Glazunova O.A."/>
            <person name="Landesman E.O."/>
            <person name="Moiseenko K.V."/>
            <person name="Psurtseva N.V."/>
            <person name="Savinova O.S."/>
            <person name="Shakhova N.V."/>
            <person name="Tyazhelova T.V."/>
            <person name="Vasina D.V."/>
        </authorList>
    </citation>
    <scope>NUCLEOTIDE SEQUENCE [LARGE SCALE GENOMIC DNA]</scope>
    <source>
        <strain evidence="2 3">LE-BIN_3174</strain>
    </source>
</reference>
<feature type="compositionally biased region" description="Acidic residues" evidence="1">
    <location>
        <begin position="31"/>
        <end position="97"/>
    </location>
</feature>
<feature type="region of interest" description="Disordered" evidence="1">
    <location>
        <begin position="20"/>
        <end position="166"/>
    </location>
</feature>
<protein>
    <submittedName>
        <fullName evidence="2">Uncharacterized protein</fullName>
    </submittedName>
</protein>
<dbReference type="EMBL" id="RWJN01000080">
    <property type="protein sequence ID" value="TCD67977.1"/>
    <property type="molecule type" value="Genomic_DNA"/>
</dbReference>
<dbReference type="Proteomes" id="UP000292702">
    <property type="component" value="Unassembled WGS sequence"/>
</dbReference>
<gene>
    <name evidence="2" type="ORF">EIP91_011778</name>
</gene>